<name>A0A0H4KGD4_9BACI</name>
<keyword evidence="3 5" id="KW-1133">Transmembrane helix</keyword>
<dbReference type="Gene3D" id="3.40.1710.10">
    <property type="entry name" value="abc type-2 transporter like domain"/>
    <property type="match status" value="1"/>
</dbReference>
<dbReference type="PANTHER" id="PTHR43077:SF5">
    <property type="entry name" value="PHAGE INFECTION PROTEIN"/>
    <property type="match status" value="1"/>
</dbReference>
<sequence>MHLLKNKLLFISPLVVLLVIALFGLTLIPSVQQKPKNLPIALVNEDIGVVIPQQGKVNMGNTVTNMLKKNITSTDGEDPPVKWINVKSKEDVLKGLDNQEYYGALIIPKDFSQKQSSLMTSKPDKPEINIFINQGMNPIAANLTGQMLNTMGDNLENGIQTQVLQRLAKQNVSLKANQLTVLTDPVQVNVKNVNEVGTASMNGSAPVALFQPLWMSSIAGAVVLFFVANKLAFVNRKQKLYAVLTQVLAGTVLSLVAGFGLTWIADLLGIYISNFMDISLFLIITYFAFFLLITAVLSWLEMKGIPLFVLILFFGAPLLSMAPEMMSTFYRDYIYSWLPMRFMVEGLRELFFFHRGFSFSGPASVLLWIALGSFLIIILSVLKVQSSASDKGSYGEVEARSTKG</sequence>
<keyword evidence="8" id="KW-1185">Reference proteome</keyword>
<evidence type="ECO:0000256" key="4">
    <source>
        <dbReference type="ARBA" id="ARBA00023136"/>
    </source>
</evidence>
<feature type="domain" description="DUF3533" evidence="6">
    <location>
        <begin position="20"/>
        <end position="352"/>
    </location>
</feature>
<evidence type="ECO:0000313" key="8">
    <source>
        <dbReference type="Proteomes" id="UP000036202"/>
    </source>
</evidence>
<feature type="transmembrane region" description="Helical" evidence="5">
    <location>
        <begin position="209"/>
        <end position="228"/>
    </location>
</feature>
<comment type="subcellular location">
    <subcellularLocation>
        <location evidence="1">Membrane</location>
        <topology evidence="1">Multi-pass membrane protein</topology>
    </subcellularLocation>
</comment>
<accession>A0A0H4KGD4</accession>
<dbReference type="PATRIC" id="fig|135735.6.peg.2393"/>
<evidence type="ECO:0000256" key="2">
    <source>
        <dbReference type="ARBA" id="ARBA00022692"/>
    </source>
</evidence>
<feature type="transmembrane region" description="Helical" evidence="5">
    <location>
        <begin position="307"/>
        <end position="330"/>
    </location>
</feature>
<feature type="transmembrane region" description="Helical" evidence="5">
    <location>
        <begin position="240"/>
        <end position="272"/>
    </location>
</feature>
<dbReference type="EMBL" id="CP011974">
    <property type="protein sequence ID" value="AKO92650.2"/>
    <property type="molecule type" value="Genomic_DNA"/>
</dbReference>
<keyword evidence="4 5" id="KW-0472">Membrane</keyword>
<protein>
    <submittedName>
        <fullName evidence="7">Phage infection protein</fullName>
    </submittedName>
</protein>
<organism evidence="7 8">
    <name type="scientific">Priestia filamentosa</name>
    <dbReference type="NCBI Taxonomy" id="1402861"/>
    <lineage>
        <taxon>Bacteria</taxon>
        <taxon>Bacillati</taxon>
        <taxon>Bacillota</taxon>
        <taxon>Bacilli</taxon>
        <taxon>Bacillales</taxon>
        <taxon>Bacillaceae</taxon>
        <taxon>Priestia</taxon>
    </lineage>
</organism>
<dbReference type="GO" id="GO:0016020">
    <property type="term" value="C:membrane"/>
    <property type="evidence" value="ECO:0007669"/>
    <property type="project" value="UniProtKB-SubCell"/>
</dbReference>
<evidence type="ECO:0000256" key="5">
    <source>
        <dbReference type="SAM" id="Phobius"/>
    </source>
</evidence>
<evidence type="ECO:0000259" key="6">
    <source>
        <dbReference type="Pfam" id="PF12051"/>
    </source>
</evidence>
<evidence type="ECO:0000313" key="7">
    <source>
        <dbReference type="EMBL" id="AKO92650.2"/>
    </source>
</evidence>
<evidence type="ECO:0000256" key="1">
    <source>
        <dbReference type="ARBA" id="ARBA00004141"/>
    </source>
</evidence>
<feature type="transmembrane region" description="Helical" evidence="5">
    <location>
        <begin position="365"/>
        <end position="382"/>
    </location>
</feature>
<gene>
    <name evidence="7" type="ORF">BEH_11430</name>
</gene>
<dbReference type="PANTHER" id="PTHR43077">
    <property type="entry name" value="TRANSPORT PERMEASE YVFS-RELATED"/>
    <property type="match status" value="1"/>
</dbReference>
<dbReference type="InterPro" id="IPR051328">
    <property type="entry name" value="T7SS_ABC-Transporter"/>
</dbReference>
<reference evidence="7 8" key="1">
    <citation type="journal article" date="2015" name="PLoS ONE">
        <title>Genome Sequence of Bacillus endophyticus and Analysis of Its Companion Mechanism in the Ketogulonigenium vulgare-Bacillus Strain Consortium.</title>
        <authorList>
            <person name="Jia N."/>
            <person name="Du J."/>
            <person name="Ding M.Z."/>
            <person name="Gao F."/>
            <person name="Yuan Y.J."/>
        </authorList>
    </citation>
    <scope>NUCLEOTIDE SEQUENCE [LARGE SCALE GENOMIC DNA]</scope>
    <source>
        <strain evidence="7 8">Hbe603</strain>
    </source>
</reference>
<keyword evidence="2 5" id="KW-0812">Transmembrane</keyword>
<evidence type="ECO:0000256" key="3">
    <source>
        <dbReference type="ARBA" id="ARBA00022989"/>
    </source>
</evidence>
<feature type="transmembrane region" description="Helical" evidence="5">
    <location>
        <begin position="278"/>
        <end position="300"/>
    </location>
</feature>
<dbReference type="AlphaFoldDB" id="A0A0H4KGD4"/>
<dbReference type="KEGG" id="beo:BEH_11430"/>
<reference evidence="8" key="2">
    <citation type="submission" date="2015-06" db="EMBL/GenBank/DDBJ databases">
        <title>Genome Sequence of Bacillus endophyticus and Analysis of its Companion Mechanism in the Ketogulonigenium vulgare-Bacillus strain Consortium.</title>
        <authorList>
            <person name="Jia N."/>
            <person name="Du J."/>
            <person name="Ding M.-Z."/>
            <person name="Gao F."/>
            <person name="Yuan Y.-J."/>
        </authorList>
    </citation>
    <scope>NUCLEOTIDE SEQUENCE [LARGE SCALE GENOMIC DNA]</scope>
    <source>
        <strain evidence="8">Hbe603</strain>
    </source>
</reference>
<proteinExistence type="predicted"/>
<dbReference type="InterPro" id="IPR022703">
    <property type="entry name" value="DUF3533"/>
</dbReference>
<dbReference type="Proteomes" id="UP000036202">
    <property type="component" value="Chromosome"/>
</dbReference>
<dbReference type="Pfam" id="PF12051">
    <property type="entry name" value="DUF3533"/>
    <property type="match status" value="1"/>
</dbReference>